<dbReference type="GO" id="GO:0003779">
    <property type="term" value="F:actin binding"/>
    <property type="evidence" value="ECO:0007669"/>
    <property type="project" value="InterPro"/>
</dbReference>
<comment type="similarity">
    <text evidence="1 4">Belongs to the CAP family.</text>
</comment>
<dbReference type="Gene3D" id="2.160.20.70">
    <property type="match status" value="1"/>
</dbReference>
<sequence length="518" mass="55382">MPSSAQGLYSLATLIKRLEAITSRLEDVEDSRSAGHLKRQSTSTVTSAAVAETPSASAPPPPPPPPPPAIEVQTAVPRAVTAYDEIVIEEKLKPFLEINKAIAPPSLNEQVDLFAKVLGTLRSVLHQAAACREPDQKALTEILSPLTAGIEAVARAKEAARKERDWFNHFTVIADGTAFVGWVNVEPTPGPYVNDIKESTAYYANRILKDFKEKDPRHAEWVRAFNGVLDGMKRYIMEFHTTGLVWNASGIPASEYKSSRSQLISGIPPPPPPPPPQARSASSPAAPAGGVAAVFADLNRGADVTKGLRKVDKSEMTHKNPALRAGNVVPASGGAATKKPVKPTPVKPTKPHALMGKKPAKFALEGNKWIIEYQENESTLEVANADITQVINLFACKNTTVIIKGKVNAVTMVNCTKTSVLVESVVSSVSIMKSPSFALQITGVAPTIQIDSTDSGQIYLSKQCLGVEITTAKCSAINVSLPVEGEEDGVFEEQAMPEMLKTVVQNGKLVTTIVEHAG</sequence>
<dbReference type="GO" id="GO:0019933">
    <property type="term" value="P:cAMP-mediated signaling"/>
    <property type="evidence" value="ECO:0007669"/>
    <property type="project" value="TreeGrafter"/>
</dbReference>
<dbReference type="InterPro" id="IPR006599">
    <property type="entry name" value="CARP_motif"/>
</dbReference>
<evidence type="ECO:0000256" key="1">
    <source>
        <dbReference type="ARBA" id="ARBA00007659"/>
    </source>
</evidence>
<dbReference type="SMART" id="SM00673">
    <property type="entry name" value="CARP"/>
    <property type="match status" value="2"/>
</dbReference>
<evidence type="ECO:0000256" key="4">
    <source>
        <dbReference type="RuleBase" id="RU000647"/>
    </source>
</evidence>
<evidence type="ECO:0000313" key="7">
    <source>
        <dbReference type="EMBL" id="KAG1782786.1"/>
    </source>
</evidence>
<dbReference type="Pfam" id="PF08603">
    <property type="entry name" value="CAP_C"/>
    <property type="match status" value="1"/>
</dbReference>
<accession>A0A9P7A7A7</accession>
<dbReference type="GO" id="GO:0007015">
    <property type="term" value="P:actin filament organization"/>
    <property type="evidence" value="ECO:0007669"/>
    <property type="project" value="TreeGrafter"/>
</dbReference>
<dbReference type="Proteomes" id="UP000714275">
    <property type="component" value="Unassembled WGS sequence"/>
</dbReference>
<dbReference type="InterPro" id="IPR036222">
    <property type="entry name" value="CAP_N_sf"/>
</dbReference>
<comment type="function">
    <text evidence="2">The N-terminal domain binds to adenylyl cyclase, thereby enabling adenylyl cyclase to be activated by upstream regulatory signals, such as Ras. The C-terminal domain is required for normal cellular morphology and growth control.</text>
</comment>
<feature type="compositionally biased region" description="Pro residues" evidence="5">
    <location>
        <begin position="57"/>
        <end position="69"/>
    </location>
</feature>
<name>A0A9P7A7A7_9AGAM</name>
<dbReference type="FunFam" id="1.25.40.330:FF:000001">
    <property type="entry name" value="Adenylyl cyclase-associated protein"/>
    <property type="match status" value="1"/>
</dbReference>
<dbReference type="InterPro" id="IPR018106">
    <property type="entry name" value="CAP_CS_N"/>
</dbReference>
<dbReference type="InterPro" id="IPR036223">
    <property type="entry name" value="CAP_C_sf"/>
</dbReference>
<dbReference type="AlphaFoldDB" id="A0A9P7A7A7"/>
<organism evidence="7 8">
    <name type="scientific">Suillus placidus</name>
    <dbReference type="NCBI Taxonomy" id="48579"/>
    <lineage>
        <taxon>Eukaryota</taxon>
        <taxon>Fungi</taxon>
        <taxon>Dikarya</taxon>
        <taxon>Basidiomycota</taxon>
        <taxon>Agaricomycotina</taxon>
        <taxon>Agaricomycetes</taxon>
        <taxon>Agaricomycetidae</taxon>
        <taxon>Boletales</taxon>
        <taxon>Suillineae</taxon>
        <taxon>Suillaceae</taxon>
        <taxon>Suillus</taxon>
    </lineage>
</organism>
<dbReference type="Pfam" id="PF21938">
    <property type="entry name" value="CAP_N"/>
    <property type="match status" value="1"/>
</dbReference>
<dbReference type="Gene3D" id="1.25.40.330">
    <property type="entry name" value="Adenylate cyclase-associated CAP, N-terminal domain"/>
    <property type="match status" value="1"/>
</dbReference>
<feature type="compositionally biased region" description="Low complexity" evidence="5">
    <location>
        <begin position="41"/>
        <end position="56"/>
    </location>
</feature>
<dbReference type="SUPFAM" id="SSF101278">
    <property type="entry name" value="N-terminal domain of adenylylcyclase associated protein, CAP"/>
    <property type="match status" value="1"/>
</dbReference>
<reference evidence="7" key="1">
    <citation type="journal article" date="2020" name="New Phytol.">
        <title>Comparative genomics reveals dynamic genome evolution in host specialist ectomycorrhizal fungi.</title>
        <authorList>
            <person name="Lofgren L.A."/>
            <person name="Nguyen N.H."/>
            <person name="Vilgalys R."/>
            <person name="Ruytinx J."/>
            <person name="Liao H.L."/>
            <person name="Branco S."/>
            <person name="Kuo A."/>
            <person name="LaButti K."/>
            <person name="Lipzen A."/>
            <person name="Andreopoulos W."/>
            <person name="Pangilinan J."/>
            <person name="Riley R."/>
            <person name="Hundley H."/>
            <person name="Na H."/>
            <person name="Barry K."/>
            <person name="Grigoriev I.V."/>
            <person name="Stajich J.E."/>
            <person name="Kennedy P.G."/>
        </authorList>
    </citation>
    <scope>NUCLEOTIDE SEQUENCE</scope>
    <source>
        <strain evidence="7">DOB743</strain>
    </source>
</reference>
<evidence type="ECO:0000256" key="3">
    <source>
        <dbReference type="ARBA" id="ARBA00072052"/>
    </source>
</evidence>
<evidence type="ECO:0000256" key="2">
    <source>
        <dbReference type="ARBA" id="ARBA00054756"/>
    </source>
</evidence>
<dbReference type="InterPro" id="IPR001837">
    <property type="entry name" value="Adenylate_cyclase-assoc_CAP"/>
</dbReference>
<dbReference type="GO" id="GO:0005737">
    <property type="term" value="C:cytoplasm"/>
    <property type="evidence" value="ECO:0007669"/>
    <property type="project" value="TreeGrafter"/>
</dbReference>
<evidence type="ECO:0000313" key="8">
    <source>
        <dbReference type="Proteomes" id="UP000714275"/>
    </source>
</evidence>
<dbReference type="PANTHER" id="PTHR10652:SF0">
    <property type="entry name" value="ADENYLYL CYCLASE-ASSOCIATED PROTEIN"/>
    <property type="match status" value="1"/>
</dbReference>
<feature type="domain" description="C-CAP/cofactor C-like" evidence="6">
    <location>
        <begin position="359"/>
        <end position="497"/>
    </location>
</feature>
<dbReference type="SUPFAM" id="SSF69340">
    <property type="entry name" value="C-terminal domain of adenylylcyclase associated protein"/>
    <property type="match status" value="1"/>
</dbReference>
<evidence type="ECO:0000259" key="6">
    <source>
        <dbReference type="PROSITE" id="PS51329"/>
    </source>
</evidence>
<protein>
    <recommendedName>
        <fullName evidence="3 4">Adenylyl cyclase-associated protein</fullName>
    </recommendedName>
</protein>
<dbReference type="PROSITE" id="PS51329">
    <property type="entry name" value="C_CAP_COFACTOR_C"/>
    <property type="match status" value="1"/>
</dbReference>
<feature type="compositionally biased region" description="Pro residues" evidence="5">
    <location>
        <begin position="267"/>
        <end position="277"/>
    </location>
</feature>
<gene>
    <name evidence="7" type="ORF">EV702DRAFT_402960</name>
</gene>
<dbReference type="OrthoDB" id="77251at2759"/>
<dbReference type="InterPro" id="IPR053950">
    <property type="entry name" value="CAP_N"/>
</dbReference>
<feature type="region of interest" description="Disordered" evidence="5">
    <location>
        <begin position="325"/>
        <end position="354"/>
    </location>
</feature>
<keyword evidence="8" id="KW-1185">Reference proteome</keyword>
<dbReference type="InterPro" id="IPR016098">
    <property type="entry name" value="CAP/MinC_C"/>
</dbReference>
<feature type="region of interest" description="Disordered" evidence="5">
    <location>
        <begin position="259"/>
        <end position="286"/>
    </location>
</feature>
<evidence type="ECO:0000256" key="5">
    <source>
        <dbReference type="SAM" id="MobiDB-lite"/>
    </source>
</evidence>
<proteinExistence type="inferred from homology"/>
<dbReference type="PROSITE" id="PS01088">
    <property type="entry name" value="CAP_1"/>
    <property type="match status" value="1"/>
</dbReference>
<comment type="caution">
    <text evidence="7">The sequence shown here is derived from an EMBL/GenBank/DDBJ whole genome shotgun (WGS) entry which is preliminary data.</text>
</comment>
<dbReference type="GO" id="GO:0008179">
    <property type="term" value="F:adenylate cyclase binding"/>
    <property type="evidence" value="ECO:0007669"/>
    <property type="project" value="TreeGrafter"/>
</dbReference>
<dbReference type="EMBL" id="JABBWD010000003">
    <property type="protein sequence ID" value="KAG1782786.1"/>
    <property type="molecule type" value="Genomic_DNA"/>
</dbReference>
<dbReference type="InterPro" id="IPR013912">
    <property type="entry name" value="Adenylate_cyclase-assoc_CAP_C"/>
</dbReference>
<dbReference type="InterPro" id="IPR013992">
    <property type="entry name" value="Adenylate_cyclase-assoc_CAP_N"/>
</dbReference>
<dbReference type="InterPro" id="IPR017901">
    <property type="entry name" value="C-CAP_CF_C-like"/>
</dbReference>
<dbReference type="Pfam" id="PF01213">
    <property type="entry name" value="CAP_N-CM"/>
    <property type="match status" value="1"/>
</dbReference>
<dbReference type="PANTHER" id="PTHR10652">
    <property type="entry name" value="ADENYLYL CYCLASE-ASSOCIATED PROTEIN"/>
    <property type="match status" value="1"/>
</dbReference>
<feature type="region of interest" description="Disordered" evidence="5">
    <location>
        <begin position="27"/>
        <end position="69"/>
    </location>
</feature>